<sequence length="67" mass="8249">MIQIKDKNIAKIQDYNSMVIKEKEETWSKFIKKKKRKQRKTARSKTKMENIATRVEERIERNPNRKR</sequence>
<dbReference type="AlphaFoldDB" id="A0A2C9U4X8"/>
<protein>
    <submittedName>
        <fullName evidence="1">Uncharacterized protein</fullName>
    </submittedName>
</protein>
<proteinExistence type="predicted"/>
<evidence type="ECO:0000313" key="1">
    <source>
        <dbReference type="EMBL" id="OAY24387.1"/>
    </source>
</evidence>
<reference evidence="1" key="1">
    <citation type="submission" date="2016-02" db="EMBL/GenBank/DDBJ databases">
        <title>WGS assembly of Manihot esculenta.</title>
        <authorList>
            <person name="Bredeson J.V."/>
            <person name="Prochnik S.E."/>
            <person name="Lyons J.B."/>
            <person name="Schmutz J."/>
            <person name="Grimwood J."/>
            <person name="Vrebalov J."/>
            <person name="Bart R.S."/>
            <person name="Amuge T."/>
            <person name="Ferguson M.E."/>
            <person name="Green R."/>
            <person name="Putnam N."/>
            <person name="Stites J."/>
            <person name="Rounsley S."/>
            <person name="Rokhsar D.S."/>
        </authorList>
    </citation>
    <scope>NUCLEOTIDE SEQUENCE [LARGE SCALE GENOMIC DNA]</scope>
    <source>
        <tissue evidence="1">Leaf</tissue>
    </source>
</reference>
<dbReference type="EMBL" id="CM004403">
    <property type="protein sequence ID" value="OAY24387.1"/>
    <property type="molecule type" value="Genomic_DNA"/>
</dbReference>
<gene>
    <name evidence="1" type="ORF">MANES_17G011800</name>
</gene>
<accession>A0A2C9U4X8</accession>
<name>A0A2C9U4X8_MANES</name>
<organism evidence="1">
    <name type="scientific">Manihot esculenta</name>
    <name type="common">Cassava</name>
    <name type="synonym">Jatropha manihot</name>
    <dbReference type="NCBI Taxonomy" id="3983"/>
    <lineage>
        <taxon>Eukaryota</taxon>
        <taxon>Viridiplantae</taxon>
        <taxon>Streptophyta</taxon>
        <taxon>Embryophyta</taxon>
        <taxon>Tracheophyta</taxon>
        <taxon>Spermatophyta</taxon>
        <taxon>Magnoliopsida</taxon>
        <taxon>eudicotyledons</taxon>
        <taxon>Gunneridae</taxon>
        <taxon>Pentapetalae</taxon>
        <taxon>rosids</taxon>
        <taxon>fabids</taxon>
        <taxon>Malpighiales</taxon>
        <taxon>Euphorbiaceae</taxon>
        <taxon>Crotonoideae</taxon>
        <taxon>Manihoteae</taxon>
        <taxon>Manihot</taxon>
    </lineage>
</organism>